<keyword evidence="3" id="KW-1185">Reference proteome</keyword>
<feature type="transmembrane region" description="Helical" evidence="1">
    <location>
        <begin position="52"/>
        <end position="75"/>
    </location>
</feature>
<reference evidence="2 3" key="2">
    <citation type="submission" date="2013-11" db="EMBL/GenBank/DDBJ databases">
        <title>Whole genome shotgun sequence of Vibrio halioticoli NBRC 102217.</title>
        <authorList>
            <person name="Isaki S."/>
            <person name="Kimura A."/>
            <person name="Ohji S."/>
            <person name="Hosoyama A."/>
            <person name="Fujita N."/>
            <person name="Hashimoto M."/>
            <person name="Hosoyama Y."/>
            <person name="Yamazoe A."/>
        </authorList>
    </citation>
    <scope>NUCLEOTIDE SEQUENCE [LARGE SCALE GENOMIC DNA]</scope>
    <source>
        <strain evidence="2 3">NBRC 102217</strain>
    </source>
</reference>
<dbReference type="EMBL" id="BAUJ01000038">
    <property type="protein sequence ID" value="GAD90270.1"/>
    <property type="molecule type" value="Genomic_DNA"/>
</dbReference>
<evidence type="ECO:0000256" key="1">
    <source>
        <dbReference type="SAM" id="Phobius"/>
    </source>
</evidence>
<evidence type="ECO:0000313" key="2">
    <source>
        <dbReference type="EMBL" id="GAD90270.1"/>
    </source>
</evidence>
<feature type="transmembrane region" description="Helical" evidence="1">
    <location>
        <begin position="12"/>
        <end position="32"/>
    </location>
</feature>
<keyword evidence="1" id="KW-1133">Transmembrane helix</keyword>
<evidence type="ECO:0000313" key="3">
    <source>
        <dbReference type="Proteomes" id="UP000017800"/>
    </source>
</evidence>
<keyword evidence="1" id="KW-0812">Transmembrane</keyword>
<dbReference type="Proteomes" id="UP000017800">
    <property type="component" value="Unassembled WGS sequence"/>
</dbReference>
<accession>V5HM41</accession>
<name>V5HM41_9VIBR</name>
<proteinExistence type="predicted"/>
<sequence>MKLTVIYVSANKLVFIRVLLVLIIFLTASQLYELIVTGETLGRGKYKAWGVGYIAYFFQYIVFIIMSCYFLFYGYKRKL</sequence>
<protein>
    <submittedName>
        <fullName evidence="2">Uncharacterized protein</fullName>
    </submittedName>
</protein>
<organism evidence="2 3">
    <name type="scientific">Vibrio halioticoli NBRC 102217</name>
    <dbReference type="NCBI Taxonomy" id="1219072"/>
    <lineage>
        <taxon>Bacteria</taxon>
        <taxon>Pseudomonadati</taxon>
        <taxon>Pseudomonadota</taxon>
        <taxon>Gammaproteobacteria</taxon>
        <taxon>Vibrionales</taxon>
        <taxon>Vibrionaceae</taxon>
        <taxon>Vibrio</taxon>
    </lineage>
</organism>
<gene>
    <name evidence="2" type="ORF">VHA01S_038_00370</name>
</gene>
<reference evidence="2 3" key="1">
    <citation type="submission" date="2013-10" db="EMBL/GenBank/DDBJ databases">
        <authorList>
            <person name="Ichikawa N."/>
            <person name="Kimura A."/>
            <person name="Ohji S."/>
            <person name="Hosoyama A."/>
            <person name="Fujita N."/>
        </authorList>
    </citation>
    <scope>NUCLEOTIDE SEQUENCE [LARGE SCALE GENOMIC DNA]</scope>
    <source>
        <strain evidence="2 3">NBRC 102217</strain>
    </source>
</reference>
<dbReference type="AlphaFoldDB" id="V5HM41"/>
<dbReference type="eggNOG" id="ENOG5031PMP">
    <property type="taxonomic scope" value="Bacteria"/>
</dbReference>
<keyword evidence="1" id="KW-0472">Membrane</keyword>
<comment type="caution">
    <text evidence="2">The sequence shown here is derived from an EMBL/GenBank/DDBJ whole genome shotgun (WGS) entry which is preliminary data.</text>
</comment>